<organism evidence="2 3">
    <name type="scientific">Schleiferilactobacillus harbinensis DSM 16991</name>
    <dbReference type="NCBI Taxonomy" id="1122147"/>
    <lineage>
        <taxon>Bacteria</taxon>
        <taxon>Bacillati</taxon>
        <taxon>Bacillota</taxon>
        <taxon>Bacilli</taxon>
        <taxon>Lactobacillales</taxon>
        <taxon>Lactobacillaceae</taxon>
        <taxon>Schleiferilactobacillus</taxon>
    </lineage>
</organism>
<reference evidence="2 3" key="1">
    <citation type="journal article" date="2015" name="Genome Announc.">
        <title>Expanding the biotechnology potential of lactobacilli through comparative genomics of 213 strains and associated genera.</title>
        <authorList>
            <person name="Sun Z."/>
            <person name="Harris H.M."/>
            <person name="McCann A."/>
            <person name="Guo C."/>
            <person name="Argimon S."/>
            <person name="Zhang W."/>
            <person name="Yang X."/>
            <person name="Jeffery I.B."/>
            <person name="Cooney J.C."/>
            <person name="Kagawa T.F."/>
            <person name="Liu W."/>
            <person name="Song Y."/>
            <person name="Salvetti E."/>
            <person name="Wrobel A."/>
            <person name="Rasinkangas P."/>
            <person name="Parkhill J."/>
            <person name="Rea M.C."/>
            <person name="O'Sullivan O."/>
            <person name="Ritari J."/>
            <person name="Douillard F.P."/>
            <person name="Paul Ross R."/>
            <person name="Yang R."/>
            <person name="Briner A.E."/>
            <person name="Felis G.E."/>
            <person name="de Vos W.M."/>
            <person name="Barrangou R."/>
            <person name="Klaenhammer T.R."/>
            <person name="Caufield P.W."/>
            <person name="Cui Y."/>
            <person name="Zhang H."/>
            <person name="O'Toole P.W."/>
        </authorList>
    </citation>
    <scope>NUCLEOTIDE SEQUENCE [LARGE SCALE GENOMIC DNA]</scope>
    <source>
        <strain evidence="2 3">DSM 16991</strain>
    </source>
</reference>
<dbReference type="eggNOG" id="ENOG5030AIA">
    <property type="taxonomic scope" value="Bacteria"/>
</dbReference>
<accession>A0A0R1XBS3</accession>
<dbReference type="EMBL" id="AZFW01000047">
    <property type="protein sequence ID" value="KRM27550.1"/>
    <property type="molecule type" value="Genomic_DNA"/>
</dbReference>
<dbReference type="InterPro" id="IPR012454">
    <property type="entry name" value="DUF1659"/>
</dbReference>
<dbReference type="Proteomes" id="UP000050949">
    <property type="component" value="Unassembled WGS sequence"/>
</dbReference>
<feature type="domain" description="DUF1659" evidence="1">
    <location>
        <begin position="8"/>
        <end position="64"/>
    </location>
</feature>
<evidence type="ECO:0000259" key="1">
    <source>
        <dbReference type="Pfam" id="PF07872"/>
    </source>
</evidence>
<protein>
    <recommendedName>
        <fullName evidence="1">DUF1659 domain-containing protein</fullName>
    </recommendedName>
</protein>
<gene>
    <name evidence="2" type="ORF">FC91_GL002466</name>
</gene>
<comment type="caution">
    <text evidence="2">The sequence shown here is derived from an EMBL/GenBank/DDBJ whole genome shotgun (WGS) entry which is preliminary data.</text>
</comment>
<sequence length="73" mass="7945">MEEKTMAKTWLSNSVAFSLTNDTYDNGTLDRRFNNIAEDATPEQLLAVGDALTTLHAGDILTTTILTTKAQIA</sequence>
<evidence type="ECO:0000313" key="2">
    <source>
        <dbReference type="EMBL" id="KRM27550.1"/>
    </source>
</evidence>
<evidence type="ECO:0000313" key="3">
    <source>
        <dbReference type="Proteomes" id="UP000050949"/>
    </source>
</evidence>
<dbReference type="PATRIC" id="fig|1122147.4.peg.2547"/>
<dbReference type="Pfam" id="PF07872">
    <property type="entry name" value="DUF1659"/>
    <property type="match status" value="1"/>
</dbReference>
<dbReference type="AlphaFoldDB" id="A0A0R1XBS3"/>
<name>A0A0R1XBS3_9LACO</name>
<proteinExistence type="predicted"/>